<name>A0A0K0L9B1_9CAUD</name>
<dbReference type="RefSeq" id="YP_009205967.1">
    <property type="nucleotide sequence ID" value="NC_028882.1"/>
</dbReference>
<keyword evidence="2" id="KW-1185">Reference proteome</keyword>
<protein>
    <submittedName>
        <fullName evidence="1">Uncharacterized protein</fullName>
    </submittedName>
</protein>
<dbReference type="Proteomes" id="UP000203203">
    <property type="component" value="Segment"/>
</dbReference>
<organism evidence="1 2">
    <name type="scientific">Pseudomonas phage vB_PaeM_PS24</name>
    <dbReference type="NCBI Taxonomy" id="1542092"/>
    <lineage>
        <taxon>Viruses</taxon>
        <taxon>Duplodnaviria</taxon>
        <taxon>Heunggongvirae</taxon>
        <taxon>Uroviricota</taxon>
        <taxon>Caudoviricetes</taxon>
        <taxon>Vandenendeviridae</taxon>
        <taxon>Nankokuvirus</taxon>
        <taxon>Nankokuvirus PS24</taxon>
    </lineage>
</organism>
<dbReference type="GeneID" id="26632581"/>
<accession>A0A0K0L9B1</accession>
<gene>
    <name evidence="1" type="ORF">vB_PaeM_PS2400002</name>
</gene>
<reference evidence="2" key="1">
    <citation type="submission" date="2014-08" db="EMBL/GenBank/DDBJ databases">
        <authorList>
            <person name="Gozdek A."/>
            <person name="Dabrowski K."/>
            <person name="Lobocka M."/>
        </authorList>
    </citation>
    <scope>NUCLEOTIDE SEQUENCE [LARGE SCALE GENOMIC DNA]</scope>
</reference>
<sequence length="113" mass="13070">MMCKNERFVLAVKLLHPKVKAGLARMVKWYKEGMPDDRTFSKYTRLCTNMFIDTGIEYALDDLFIAYGLSFTSSYPFEGGHRIEVPEDIYKNPLRVKFLLDVGAVLKEEGYDC</sequence>
<dbReference type="KEGG" id="vg:26632581"/>
<evidence type="ECO:0000313" key="2">
    <source>
        <dbReference type="Proteomes" id="UP000203203"/>
    </source>
</evidence>
<proteinExistence type="predicted"/>
<evidence type="ECO:0000313" key="1">
    <source>
        <dbReference type="EMBL" id="AIW01707.1"/>
    </source>
</evidence>
<dbReference type="EMBL" id="KM434186">
    <property type="protein sequence ID" value="AIW01707.1"/>
    <property type="molecule type" value="Genomic_DNA"/>
</dbReference>